<dbReference type="eggNOG" id="ENOG502ZAYQ">
    <property type="taxonomic scope" value="Bacteria"/>
</dbReference>
<dbReference type="Pfam" id="PF11906">
    <property type="entry name" value="DUF3426"/>
    <property type="match status" value="1"/>
</dbReference>
<feature type="region of interest" description="Disordered" evidence="1">
    <location>
        <begin position="93"/>
        <end position="123"/>
    </location>
</feature>
<keyword evidence="2" id="KW-0812">Transmembrane</keyword>
<accession>C0QLJ5</accession>
<evidence type="ECO:0000256" key="2">
    <source>
        <dbReference type="SAM" id="Phobius"/>
    </source>
</evidence>
<dbReference type="Proteomes" id="UP000000442">
    <property type="component" value="Chromosome"/>
</dbReference>
<sequence>MVITCEECSTRFNLDESLLKEEGSKVRCCKCRHVFTVFPSLTQIPIKDAPPQDTPQDKDNSERATATELDDFTLDNELDLGFSVDPDDLTLDDDLNDTMDSEDPLAEESFDLGGPMDDNDDFFLDNDLELELDQNQNQDEELEPSNPNNDLEMDNDSDALSLDGDMDFDDEFELELEDYGDLDLSPLDSPSEDHTGDSDSDLDFDLELDLEMASPEPALELDLEMDETQEEPELELDLGMESIEPALDEPQKQQNEREEDINLSEFDEVLEAVEDNLEIESPEQLADGIFLDTPDTDDTLDDELLIGEEYPPDPDSQEREKDSLLTSREKLTETAIEAPPLDFGIQEEFKKPVKVGKPVIAVLLLAILALAAYSASIFYGIKIPYVSAINVPFLSDFLKPAPQVPVPINLAPDKKSVNGRFVTNTTAGTLFVITGSVTNTSKEICSHIKIKGVLITKDKVPAKNKTVFCGNLIDEELLKSVDMNQINTLLARETGNNLSNVNIQPGRSIPFMVVFSDLPENLENFTVNVDGFERVAK</sequence>
<feature type="domain" description="Zinc finger/thioredoxin putative" evidence="3">
    <location>
        <begin position="1"/>
        <end position="36"/>
    </location>
</feature>
<dbReference type="InterPro" id="IPR021834">
    <property type="entry name" value="DUF3426"/>
</dbReference>
<keyword evidence="2" id="KW-1133">Transmembrane helix</keyword>
<feature type="region of interest" description="Disordered" evidence="1">
    <location>
        <begin position="181"/>
        <end position="262"/>
    </location>
</feature>
<dbReference type="OrthoDB" id="5506264at2"/>
<dbReference type="NCBIfam" id="TIGR02098">
    <property type="entry name" value="MJ0042_CXXC"/>
    <property type="match status" value="1"/>
</dbReference>
<keyword evidence="2" id="KW-0472">Membrane</keyword>
<feature type="compositionally biased region" description="Basic and acidic residues" evidence="1">
    <location>
        <begin position="316"/>
        <end position="325"/>
    </location>
</feature>
<proteinExistence type="predicted"/>
<reference evidence="4 5" key="1">
    <citation type="journal article" date="2009" name="Environ. Microbiol.">
        <title>Genome sequence of Desulfobacterium autotrophicum HRM2, a marine sulfate reducer oxidizing organic carbon completely to carbon dioxide.</title>
        <authorList>
            <person name="Strittmatter A.W."/>
            <person name="Liesegang H."/>
            <person name="Rabus R."/>
            <person name="Decker I."/>
            <person name="Amann J."/>
            <person name="Andres S."/>
            <person name="Henne A."/>
            <person name="Fricke W.F."/>
            <person name="Martinez-Arias R."/>
            <person name="Bartels D."/>
            <person name="Goesmann A."/>
            <person name="Krause L."/>
            <person name="Puehler A."/>
            <person name="Klenk H.P."/>
            <person name="Richter M."/>
            <person name="Schuler M."/>
            <person name="Gloeckner F.O."/>
            <person name="Meyerdierks A."/>
            <person name="Gottschalk G."/>
            <person name="Amann R."/>
        </authorList>
    </citation>
    <scope>NUCLEOTIDE SEQUENCE [LARGE SCALE GENOMIC DNA]</scope>
    <source>
        <strain evidence="5">ATCC 43914 / DSM 3382 / HRM2</strain>
    </source>
</reference>
<feature type="compositionally biased region" description="Acidic residues" evidence="1">
    <location>
        <begin position="219"/>
        <end position="238"/>
    </location>
</feature>
<name>C0QLJ5_DESAH</name>
<dbReference type="RefSeq" id="WP_015905061.1">
    <property type="nucleotide sequence ID" value="NC_012108.1"/>
</dbReference>
<dbReference type="InterPro" id="IPR011723">
    <property type="entry name" value="Znf/thioredoxin_put"/>
</dbReference>
<evidence type="ECO:0000259" key="3">
    <source>
        <dbReference type="Pfam" id="PF13717"/>
    </source>
</evidence>
<dbReference type="EMBL" id="CP001087">
    <property type="protein sequence ID" value="ACN16299.1"/>
    <property type="molecule type" value="Genomic_DNA"/>
</dbReference>
<feature type="compositionally biased region" description="Acidic residues" evidence="1">
    <location>
        <begin position="93"/>
        <end position="110"/>
    </location>
</feature>
<protein>
    <submittedName>
        <fullName evidence="4">ATPase</fullName>
    </submittedName>
</protein>
<dbReference type="Pfam" id="PF13717">
    <property type="entry name" value="Zn_ribbon_4"/>
    <property type="match status" value="1"/>
</dbReference>
<evidence type="ECO:0000313" key="5">
    <source>
        <dbReference type="Proteomes" id="UP000000442"/>
    </source>
</evidence>
<dbReference type="HOGENOM" id="CLU_024180_0_0_7"/>
<dbReference type="STRING" id="177437.HRM2_32190"/>
<organism evidence="4 5">
    <name type="scientific">Desulforapulum autotrophicum (strain ATCC 43914 / DSM 3382 / VKM B-1955 / HRM2)</name>
    <name type="common">Desulfobacterium autotrophicum</name>
    <dbReference type="NCBI Taxonomy" id="177437"/>
    <lineage>
        <taxon>Bacteria</taxon>
        <taxon>Pseudomonadati</taxon>
        <taxon>Thermodesulfobacteriota</taxon>
        <taxon>Desulfobacteria</taxon>
        <taxon>Desulfobacterales</taxon>
        <taxon>Desulfobacteraceae</taxon>
        <taxon>Desulforapulum</taxon>
    </lineage>
</organism>
<feature type="region of interest" description="Disordered" evidence="1">
    <location>
        <begin position="136"/>
        <end position="165"/>
    </location>
</feature>
<feature type="compositionally biased region" description="Acidic residues" evidence="1">
    <location>
        <begin position="198"/>
        <end position="210"/>
    </location>
</feature>
<feature type="region of interest" description="Disordered" evidence="1">
    <location>
        <begin position="44"/>
        <end position="72"/>
    </location>
</feature>
<feature type="region of interest" description="Disordered" evidence="1">
    <location>
        <begin position="305"/>
        <end position="325"/>
    </location>
</feature>
<keyword evidence="5" id="KW-1185">Reference proteome</keyword>
<dbReference type="AlphaFoldDB" id="C0QLJ5"/>
<evidence type="ECO:0000313" key="4">
    <source>
        <dbReference type="EMBL" id="ACN16299.1"/>
    </source>
</evidence>
<gene>
    <name evidence="4" type="ordered locus">HRM2_32190</name>
</gene>
<dbReference type="KEGG" id="dat:HRM2_32190"/>
<evidence type="ECO:0000256" key="1">
    <source>
        <dbReference type="SAM" id="MobiDB-lite"/>
    </source>
</evidence>
<feature type="transmembrane region" description="Helical" evidence="2">
    <location>
        <begin position="359"/>
        <end position="381"/>
    </location>
</feature>